<accession>A0ABP4DUT7</accession>
<dbReference type="Proteomes" id="UP001499987">
    <property type="component" value="Unassembled WGS sequence"/>
</dbReference>
<feature type="region of interest" description="Disordered" evidence="1">
    <location>
        <begin position="1"/>
        <end position="35"/>
    </location>
</feature>
<name>A0ABP4DUT7_9ACTN</name>
<comment type="caution">
    <text evidence="2">The sequence shown here is derived from an EMBL/GenBank/DDBJ whole genome shotgun (WGS) entry which is preliminary data.</text>
</comment>
<evidence type="ECO:0000313" key="2">
    <source>
        <dbReference type="EMBL" id="GAA1071676.1"/>
    </source>
</evidence>
<evidence type="ECO:0000313" key="3">
    <source>
        <dbReference type="Proteomes" id="UP001499987"/>
    </source>
</evidence>
<proteinExistence type="predicted"/>
<protein>
    <submittedName>
        <fullName evidence="2">Uncharacterized protein</fullName>
    </submittedName>
</protein>
<reference evidence="3" key="1">
    <citation type="journal article" date="2019" name="Int. J. Syst. Evol. Microbiol.">
        <title>The Global Catalogue of Microorganisms (GCM) 10K type strain sequencing project: providing services to taxonomists for standard genome sequencing and annotation.</title>
        <authorList>
            <consortium name="The Broad Institute Genomics Platform"/>
            <consortium name="The Broad Institute Genome Sequencing Center for Infectious Disease"/>
            <person name="Wu L."/>
            <person name="Ma J."/>
        </authorList>
    </citation>
    <scope>NUCLEOTIDE SEQUENCE [LARGE SCALE GENOMIC DNA]</scope>
    <source>
        <strain evidence="3">JCM 13002</strain>
    </source>
</reference>
<feature type="compositionally biased region" description="Polar residues" evidence="1">
    <location>
        <begin position="1"/>
        <end position="10"/>
    </location>
</feature>
<organism evidence="2 3">
    <name type="scientific">Kitasatospora arboriphila</name>
    <dbReference type="NCBI Taxonomy" id="258052"/>
    <lineage>
        <taxon>Bacteria</taxon>
        <taxon>Bacillati</taxon>
        <taxon>Actinomycetota</taxon>
        <taxon>Actinomycetes</taxon>
        <taxon>Kitasatosporales</taxon>
        <taxon>Streptomycetaceae</taxon>
        <taxon>Kitasatospora</taxon>
    </lineage>
</organism>
<sequence length="80" mass="8465">MPDAAPSSSWVIPRSSRMLRSSVPNRSCGAPAPKSPTVRLLVSRRTQPDVRRPHLSPPGGLHRKLTAAVAGGNAFRSAIA</sequence>
<feature type="region of interest" description="Disordered" evidence="1">
    <location>
        <begin position="44"/>
        <end position="63"/>
    </location>
</feature>
<dbReference type="EMBL" id="BAAALD010000005">
    <property type="protein sequence ID" value="GAA1071676.1"/>
    <property type="molecule type" value="Genomic_DNA"/>
</dbReference>
<gene>
    <name evidence="2" type="ORF">GCM10009663_08770</name>
</gene>
<evidence type="ECO:0000256" key="1">
    <source>
        <dbReference type="SAM" id="MobiDB-lite"/>
    </source>
</evidence>
<keyword evidence="3" id="KW-1185">Reference proteome</keyword>